<dbReference type="Pfam" id="PF08379">
    <property type="entry name" value="Bact_transglu_N"/>
    <property type="match status" value="1"/>
</dbReference>
<dbReference type="Pfam" id="PF01841">
    <property type="entry name" value="Transglut_core"/>
    <property type="match status" value="1"/>
</dbReference>
<dbReference type="InterPro" id="IPR038765">
    <property type="entry name" value="Papain-like_cys_pep_sf"/>
</dbReference>
<dbReference type="RefSeq" id="WP_272735701.1">
    <property type="nucleotide sequence ID" value="NZ_CP116942.1"/>
</dbReference>
<dbReference type="KEGG" id="ima:PO878_16875"/>
<dbReference type="EMBL" id="CP116942">
    <property type="protein sequence ID" value="WCO66177.1"/>
    <property type="molecule type" value="Genomic_DNA"/>
</dbReference>
<sequence>MTIRMALTHTTSYRYGTPATASYNEARLEPRSDRRQTVLSWDLDVSPAARIGHHVDYWGTMVHHFDIQGPHSELTVVARAVVEAGMVEVGPGDATWDDLASPEVEDRFHELLVPTGVVDMDHEDIAAAAAEIRARSATPAEAAEAVAGWVHDTHVFEQGFTGITTTASEVLTARRGVCQDFAHLSLALLRSMGIPSWYVSGYLHPTVDPEIEETVVGESHAWVAAWTGRVWPLDPTSLVPVHERHVRVAAGRDYHDVAPFRGLYAGSGEGDTLDVSVEVTRKA</sequence>
<accession>A0AAE9Y4J7</accession>
<dbReference type="InterPro" id="IPR013589">
    <property type="entry name" value="Bac_transglu_N"/>
</dbReference>
<dbReference type="Proteomes" id="UP001216390">
    <property type="component" value="Chromosome"/>
</dbReference>
<dbReference type="SMART" id="SM00460">
    <property type="entry name" value="TGc"/>
    <property type="match status" value="1"/>
</dbReference>
<evidence type="ECO:0000259" key="1">
    <source>
        <dbReference type="SMART" id="SM00460"/>
    </source>
</evidence>
<evidence type="ECO:0000313" key="2">
    <source>
        <dbReference type="EMBL" id="WCO66177.1"/>
    </source>
</evidence>
<name>A0AAE9Y4J7_9ACTN</name>
<dbReference type="Gene3D" id="3.10.620.30">
    <property type="match status" value="1"/>
</dbReference>
<reference evidence="2" key="1">
    <citation type="submission" date="2023-01" db="EMBL/GenBank/DDBJ databases">
        <title>The diversity of Class Acidimicrobiia in South China Sea sediment environments and the proposal of Iamia marina sp. nov., a novel species of the genus Iamia.</title>
        <authorList>
            <person name="He Y."/>
            <person name="Tian X."/>
        </authorList>
    </citation>
    <scope>NUCLEOTIDE SEQUENCE</scope>
    <source>
        <strain evidence="2">DSM 19957</strain>
    </source>
</reference>
<gene>
    <name evidence="2" type="ORF">PO878_16875</name>
</gene>
<dbReference type="InterPro" id="IPR002931">
    <property type="entry name" value="Transglutaminase-like"/>
</dbReference>
<organism evidence="2 3">
    <name type="scientific">Iamia majanohamensis</name>
    <dbReference type="NCBI Taxonomy" id="467976"/>
    <lineage>
        <taxon>Bacteria</taxon>
        <taxon>Bacillati</taxon>
        <taxon>Actinomycetota</taxon>
        <taxon>Acidimicrobiia</taxon>
        <taxon>Acidimicrobiales</taxon>
        <taxon>Iamiaceae</taxon>
        <taxon>Iamia</taxon>
    </lineage>
</organism>
<dbReference type="PANTHER" id="PTHR33490:SF6">
    <property type="entry name" value="SLL1049 PROTEIN"/>
    <property type="match status" value="1"/>
</dbReference>
<protein>
    <submittedName>
        <fullName evidence="2">Transglutaminase family protein</fullName>
    </submittedName>
</protein>
<proteinExistence type="predicted"/>
<evidence type="ECO:0000313" key="3">
    <source>
        <dbReference type="Proteomes" id="UP001216390"/>
    </source>
</evidence>
<dbReference type="SUPFAM" id="SSF54001">
    <property type="entry name" value="Cysteine proteinases"/>
    <property type="match status" value="1"/>
</dbReference>
<keyword evidence="3" id="KW-1185">Reference proteome</keyword>
<dbReference type="PANTHER" id="PTHR33490">
    <property type="entry name" value="BLR5614 PROTEIN-RELATED"/>
    <property type="match status" value="1"/>
</dbReference>
<feature type="domain" description="Transglutaminase-like" evidence="1">
    <location>
        <begin position="170"/>
        <end position="237"/>
    </location>
</feature>
<dbReference type="AlphaFoldDB" id="A0AAE9Y4J7"/>